<dbReference type="PANTHER" id="PTHR34142">
    <property type="entry name" value="ENDO-BETA-1,4-GLUCANASE A"/>
    <property type="match status" value="1"/>
</dbReference>
<feature type="signal peptide" evidence="4">
    <location>
        <begin position="1"/>
        <end position="23"/>
    </location>
</feature>
<evidence type="ECO:0000313" key="6">
    <source>
        <dbReference type="EMBL" id="RHW17320.1"/>
    </source>
</evidence>
<feature type="domain" description="Glycoside hydrolase family 5" evidence="5">
    <location>
        <begin position="45"/>
        <end position="285"/>
    </location>
</feature>
<dbReference type="InterPro" id="IPR001547">
    <property type="entry name" value="Glyco_hydro_5"/>
</dbReference>
<comment type="similarity">
    <text evidence="3">Belongs to the glycosyl hydrolase 5 (cellulase A) family.</text>
</comment>
<keyword evidence="1 3" id="KW-0378">Hydrolase</keyword>
<dbReference type="EMBL" id="QWLV01000005">
    <property type="protein sequence ID" value="RHW17320.1"/>
    <property type="molecule type" value="Genomic_DNA"/>
</dbReference>
<evidence type="ECO:0000256" key="4">
    <source>
        <dbReference type="SAM" id="SignalP"/>
    </source>
</evidence>
<dbReference type="InterPro" id="IPR017853">
    <property type="entry name" value="GH"/>
</dbReference>
<feature type="chain" id="PRO_5017373557" evidence="4">
    <location>
        <begin position="24"/>
        <end position="325"/>
    </location>
</feature>
<evidence type="ECO:0000256" key="3">
    <source>
        <dbReference type="RuleBase" id="RU361153"/>
    </source>
</evidence>
<keyword evidence="4" id="KW-0732">Signal</keyword>
<evidence type="ECO:0000313" key="7">
    <source>
        <dbReference type="Proteomes" id="UP000266693"/>
    </source>
</evidence>
<keyword evidence="7" id="KW-1185">Reference proteome</keyword>
<dbReference type="Pfam" id="PF00150">
    <property type="entry name" value="Cellulase"/>
    <property type="match status" value="1"/>
</dbReference>
<accession>A0A396RLU0</accession>
<comment type="caution">
    <text evidence="6">The sequence shown here is derived from an EMBL/GenBank/DDBJ whole genome shotgun (WGS) entry which is preliminary data.</text>
</comment>
<evidence type="ECO:0000259" key="5">
    <source>
        <dbReference type="Pfam" id="PF00150"/>
    </source>
</evidence>
<dbReference type="GO" id="GO:0004553">
    <property type="term" value="F:hydrolase activity, hydrolyzing O-glycosyl compounds"/>
    <property type="evidence" value="ECO:0007669"/>
    <property type="project" value="InterPro"/>
</dbReference>
<dbReference type="Gene3D" id="3.20.20.80">
    <property type="entry name" value="Glycosidases"/>
    <property type="match status" value="1"/>
</dbReference>
<dbReference type="PANTHER" id="PTHR34142:SF1">
    <property type="entry name" value="GLYCOSIDE HYDROLASE FAMILY 5 DOMAIN-CONTAINING PROTEIN"/>
    <property type="match status" value="1"/>
</dbReference>
<dbReference type="SUPFAM" id="SSF51445">
    <property type="entry name" value="(Trans)glycosidases"/>
    <property type="match status" value="1"/>
</dbReference>
<sequence length="325" mass="35867">MLSRRALLGSALALSTLATPLRASGKSPVERHGRLRVQGNRIVGDHGRPVQLGGMSLFWSQWMGQFYNADAVRWLRDDWNISVVRAAMAVHQGGYMTNPSRERAKVEAVIEAAVELGVYVIVDWHAHQPEPEAAADFFASIATRYGGHPNIIYEPYNEPLPEHGWKTVLMPYHQAVAARIRAADPDNLIVAGTRSWSQEVDEAAADPLGDANTAYTLHFYAGSHGQHLRDKAQKALDRGVALFVTEWGTSEATGDDRLAWNESREWLDFLNERSISHANWSIADKDETSAALLPGAAAKGGWKDEALSPSGRLVREMLRRRSAIG</sequence>
<reference evidence="6 7" key="1">
    <citation type="submission" date="2018-08" db="EMBL/GenBank/DDBJ databases">
        <title>The multiple taxonomic identification of Sphingomonas gilva.</title>
        <authorList>
            <person name="Zhu D."/>
            <person name="Zheng S."/>
        </authorList>
    </citation>
    <scope>NUCLEOTIDE SEQUENCE [LARGE SCALE GENOMIC DNA]</scope>
    <source>
        <strain evidence="6 7">ZDH117</strain>
    </source>
</reference>
<keyword evidence="2 3" id="KW-0326">Glycosidase</keyword>
<name>A0A396RLU0_9SPHN</name>
<evidence type="ECO:0000256" key="2">
    <source>
        <dbReference type="ARBA" id="ARBA00023295"/>
    </source>
</evidence>
<evidence type="ECO:0000256" key="1">
    <source>
        <dbReference type="ARBA" id="ARBA00022801"/>
    </source>
</evidence>
<proteinExistence type="inferred from homology"/>
<gene>
    <name evidence="6" type="ORF">D1610_11855</name>
</gene>
<dbReference type="OrthoDB" id="1153097at2"/>
<organism evidence="6 7">
    <name type="scientific">Sphingomonas gilva</name>
    <dbReference type="NCBI Taxonomy" id="2305907"/>
    <lineage>
        <taxon>Bacteria</taxon>
        <taxon>Pseudomonadati</taxon>
        <taxon>Pseudomonadota</taxon>
        <taxon>Alphaproteobacteria</taxon>
        <taxon>Sphingomonadales</taxon>
        <taxon>Sphingomonadaceae</taxon>
        <taxon>Sphingomonas</taxon>
    </lineage>
</organism>
<dbReference type="AlphaFoldDB" id="A0A396RLU0"/>
<dbReference type="Proteomes" id="UP000266693">
    <property type="component" value="Unassembled WGS sequence"/>
</dbReference>
<dbReference type="GO" id="GO:0000272">
    <property type="term" value="P:polysaccharide catabolic process"/>
    <property type="evidence" value="ECO:0007669"/>
    <property type="project" value="InterPro"/>
</dbReference>
<protein>
    <submittedName>
        <fullName evidence="6">Glycoside hydrolase family 5 protein</fullName>
    </submittedName>
</protein>